<name>A0ABD2YVY2_9GENT</name>
<keyword evidence="2" id="KW-1185">Reference proteome</keyword>
<evidence type="ECO:0000313" key="2">
    <source>
        <dbReference type="Proteomes" id="UP001630127"/>
    </source>
</evidence>
<proteinExistence type="predicted"/>
<reference evidence="1 2" key="1">
    <citation type="submission" date="2024-11" db="EMBL/GenBank/DDBJ databases">
        <title>A near-complete genome assembly of Cinchona calisaya.</title>
        <authorList>
            <person name="Lian D.C."/>
            <person name="Zhao X.W."/>
            <person name="Wei L."/>
        </authorList>
    </citation>
    <scope>NUCLEOTIDE SEQUENCE [LARGE SCALE GENOMIC DNA]</scope>
    <source>
        <tissue evidence="1">Nenye</tissue>
    </source>
</reference>
<gene>
    <name evidence="1" type="ORF">ACH5RR_029686</name>
</gene>
<protein>
    <submittedName>
        <fullName evidence="1">Uncharacterized protein</fullName>
    </submittedName>
</protein>
<dbReference type="EMBL" id="JBJUIK010000012">
    <property type="protein sequence ID" value="KAL3510285.1"/>
    <property type="molecule type" value="Genomic_DNA"/>
</dbReference>
<comment type="caution">
    <text evidence="1">The sequence shown here is derived from an EMBL/GenBank/DDBJ whole genome shotgun (WGS) entry which is preliminary data.</text>
</comment>
<dbReference type="Proteomes" id="UP001630127">
    <property type="component" value="Unassembled WGS sequence"/>
</dbReference>
<accession>A0ABD2YVY2</accession>
<feature type="non-terminal residue" evidence="1">
    <location>
        <position position="76"/>
    </location>
</feature>
<dbReference type="AlphaFoldDB" id="A0ABD2YVY2"/>
<sequence length="76" mass="8814">MFARDLLVKELRFGNGDGKSFNIWDDSWISFNTTRKVSSRKPIGCNIITVDQLIHNFKCNQDLLRQIFIEVVANLI</sequence>
<organism evidence="1 2">
    <name type="scientific">Cinchona calisaya</name>
    <dbReference type="NCBI Taxonomy" id="153742"/>
    <lineage>
        <taxon>Eukaryota</taxon>
        <taxon>Viridiplantae</taxon>
        <taxon>Streptophyta</taxon>
        <taxon>Embryophyta</taxon>
        <taxon>Tracheophyta</taxon>
        <taxon>Spermatophyta</taxon>
        <taxon>Magnoliopsida</taxon>
        <taxon>eudicotyledons</taxon>
        <taxon>Gunneridae</taxon>
        <taxon>Pentapetalae</taxon>
        <taxon>asterids</taxon>
        <taxon>lamiids</taxon>
        <taxon>Gentianales</taxon>
        <taxon>Rubiaceae</taxon>
        <taxon>Cinchonoideae</taxon>
        <taxon>Cinchoneae</taxon>
        <taxon>Cinchona</taxon>
    </lineage>
</organism>
<evidence type="ECO:0000313" key="1">
    <source>
        <dbReference type="EMBL" id="KAL3510285.1"/>
    </source>
</evidence>